<name>E3L0F8_PUCGT</name>
<proteinExistence type="predicted"/>
<dbReference type="VEuPathDB" id="FungiDB:PGTG_15904"/>
<dbReference type="OrthoDB" id="78198at2759"/>
<dbReference type="PANTHER" id="PTHR48471">
    <property type="entry name" value="DDE TNP4 DOMAIN-CONTAINING PROTEIN"/>
    <property type="match status" value="1"/>
</dbReference>
<evidence type="ECO:0000313" key="2">
    <source>
        <dbReference type="Proteomes" id="UP000008783"/>
    </source>
</evidence>
<dbReference type="KEGG" id="pgr:PGTG_15904"/>
<gene>
    <name evidence="1" type="ORF">PGTG_15904</name>
</gene>
<evidence type="ECO:0000313" key="1">
    <source>
        <dbReference type="EMBL" id="EFP90056.2"/>
    </source>
</evidence>
<protein>
    <recommendedName>
        <fullName evidence="3">DDE Tnp4 domain-containing protein</fullName>
    </recommendedName>
</protein>
<dbReference type="EMBL" id="DS178328">
    <property type="protein sequence ID" value="EFP90056.2"/>
    <property type="molecule type" value="Genomic_DNA"/>
</dbReference>
<keyword evidence="2" id="KW-1185">Reference proteome</keyword>
<dbReference type="PANTHER" id="PTHR48471:SF1">
    <property type="entry name" value="DDE TNP4 DOMAIN-CONTAINING PROTEIN"/>
    <property type="match status" value="1"/>
</dbReference>
<reference evidence="2" key="2">
    <citation type="journal article" date="2011" name="Proc. Natl. Acad. Sci. U.S.A.">
        <title>Obligate biotrophy features unraveled by the genomic analysis of rust fungi.</title>
        <authorList>
            <person name="Duplessis S."/>
            <person name="Cuomo C.A."/>
            <person name="Lin Y.-C."/>
            <person name="Aerts A."/>
            <person name="Tisserant E."/>
            <person name="Veneault-Fourrey C."/>
            <person name="Joly D.L."/>
            <person name="Hacquard S."/>
            <person name="Amselem J."/>
            <person name="Cantarel B.L."/>
            <person name="Chiu R."/>
            <person name="Coutinho P.M."/>
            <person name="Feau N."/>
            <person name="Field M."/>
            <person name="Frey P."/>
            <person name="Gelhaye E."/>
            <person name="Goldberg J."/>
            <person name="Grabherr M.G."/>
            <person name="Kodira C.D."/>
            <person name="Kohler A."/>
            <person name="Kuees U."/>
            <person name="Lindquist E.A."/>
            <person name="Lucas S.M."/>
            <person name="Mago R."/>
            <person name="Mauceli E."/>
            <person name="Morin E."/>
            <person name="Murat C."/>
            <person name="Pangilinan J.L."/>
            <person name="Park R."/>
            <person name="Pearson M."/>
            <person name="Quesneville H."/>
            <person name="Rouhier N."/>
            <person name="Sakthikumar S."/>
            <person name="Salamov A.A."/>
            <person name="Schmutz J."/>
            <person name="Selles B."/>
            <person name="Shapiro H."/>
            <person name="Tanguay P."/>
            <person name="Tuskan G.A."/>
            <person name="Henrissat B."/>
            <person name="Van de Peer Y."/>
            <person name="Rouze P."/>
            <person name="Ellis J.G."/>
            <person name="Dodds P.N."/>
            <person name="Schein J.E."/>
            <person name="Zhong S."/>
            <person name="Hamelin R.C."/>
            <person name="Grigoriev I.V."/>
            <person name="Szabo L.J."/>
            <person name="Martin F."/>
        </authorList>
    </citation>
    <scope>NUCLEOTIDE SEQUENCE [LARGE SCALE GENOMIC DNA]</scope>
    <source>
        <strain evidence="2">CRL 75-36-700-3 / race SCCL</strain>
    </source>
</reference>
<evidence type="ECO:0008006" key="3">
    <source>
        <dbReference type="Google" id="ProtNLM"/>
    </source>
</evidence>
<accession>E3L0F8</accession>
<organism evidence="1 2">
    <name type="scientific">Puccinia graminis f. sp. tritici (strain CRL 75-36-700-3 / race SCCL)</name>
    <name type="common">Black stem rust fungus</name>
    <dbReference type="NCBI Taxonomy" id="418459"/>
    <lineage>
        <taxon>Eukaryota</taxon>
        <taxon>Fungi</taxon>
        <taxon>Dikarya</taxon>
        <taxon>Basidiomycota</taxon>
        <taxon>Pucciniomycotina</taxon>
        <taxon>Pucciniomycetes</taxon>
        <taxon>Pucciniales</taxon>
        <taxon>Pucciniaceae</taxon>
        <taxon>Puccinia</taxon>
    </lineage>
</organism>
<dbReference type="Proteomes" id="UP000008783">
    <property type="component" value="Unassembled WGS sequence"/>
</dbReference>
<reference key="1">
    <citation type="submission" date="2007-01" db="EMBL/GenBank/DDBJ databases">
        <title>The Genome Sequence of Puccinia graminis f. sp. tritici Strain CRL 75-36-700-3.</title>
        <authorList>
            <consortium name="The Broad Institute Genome Sequencing Platform"/>
            <person name="Birren B."/>
            <person name="Lander E."/>
            <person name="Galagan J."/>
            <person name="Nusbaum C."/>
            <person name="Devon K."/>
            <person name="Cuomo C."/>
            <person name="Jaffe D."/>
            <person name="Butler J."/>
            <person name="Alvarez P."/>
            <person name="Gnerre S."/>
            <person name="Grabherr M."/>
            <person name="Mauceli E."/>
            <person name="Brockman W."/>
            <person name="Young S."/>
            <person name="LaButti K."/>
            <person name="Sykes S."/>
            <person name="DeCaprio D."/>
            <person name="Crawford M."/>
            <person name="Koehrsen M."/>
            <person name="Engels R."/>
            <person name="Montgomery P."/>
            <person name="Pearson M."/>
            <person name="Howarth C."/>
            <person name="Larson L."/>
            <person name="White J."/>
            <person name="Zeng Q."/>
            <person name="Kodira C."/>
            <person name="Yandava C."/>
            <person name="Alvarado L."/>
            <person name="O'Leary S."/>
            <person name="Szabo L."/>
            <person name="Dean R."/>
            <person name="Schein J."/>
        </authorList>
    </citation>
    <scope>NUCLEOTIDE SEQUENCE</scope>
    <source>
        <strain>CRL 75-36-700-3</strain>
    </source>
</reference>
<sequence length="242" mass="27489">MHNINLAYLEVERQMQATYEHQQRDNRAIRVQTEASFVEQENTRKRLQDEEAALLPFALGAMGCPGVFRQLRTSRSDRAFVTTKRIDVATFDNLLKQFATRWDTRTISRGDLNPNGEPQIGRRCLDAPSCLGLVLHWLCSTMAAYTLQQLFAITGLVCSRYLAYGMDLLLEVLQEHPEARFLWPTNGLNLPVLVSGYEDCIFVFAPDGSIMYVILNAPGSWHDSTIAEPLYEQLLEQTPVGY</sequence>
<dbReference type="RefSeq" id="XP_003334475.2">
    <property type="nucleotide sequence ID" value="XM_003334427.2"/>
</dbReference>
<dbReference type="AlphaFoldDB" id="E3L0F8"/>
<dbReference type="HOGENOM" id="CLU_048932_1_0_1"/>
<dbReference type="InParanoid" id="E3L0F8"/>
<dbReference type="GeneID" id="10546034"/>